<feature type="transmembrane region" description="Helical" evidence="1">
    <location>
        <begin position="66"/>
        <end position="87"/>
    </location>
</feature>
<reference evidence="2" key="1">
    <citation type="submission" date="2019-11" db="EMBL/GenBank/DDBJ databases">
        <authorList>
            <person name="Feng L."/>
        </authorList>
    </citation>
    <scope>NUCLEOTIDE SEQUENCE</scope>
    <source>
        <strain evidence="2">ElimosumLFYP34</strain>
    </source>
</reference>
<accession>A0A6N3G5C0</accession>
<protein>
    <submittedName>
        <fullName evidence="2">Uncharacterized protein</fullName>
    </submittedName>
</protein>
<proteinExistence type="predicted"/>
<sequence length="102" mass="10741">MTVLYGIGMVFRFILKVALLPVQAVLTLLMFTVEFVGGMAGFVFKLIGAFLVIGGLCSFGNGSASLGWQGIIVGIIVAVVPQALTLWGEEGLLGLKNLLARI</sequence>
<keyword evidence="1" id="KW-0812">Transmembrane</keyword>
<feature type="transmembrane region" description="Helical" evidence="1">
    <location>
        <begin position="13"/>
        <end position="33"/>
    </location>
</feature>
<dbReference type="EMBL" id="CACRTR010000016">
    <property type="protein sequence ID" value="VYU59395.1"/>
    <property type="molecule type" value="Genomic_DNA"/>
</dbReference>
<keyword evidence="1" id="KW-1133">Transmembrane helix</keyword>
<organism evidence="2">
    <name type="scientific">Eubacterium limosum</name>
    <dbReference type="NCBI Taxonomy" id="1736"/>
    <lineage>
        <taxon>Bacteria</taxon>
        <taxon>Bacillati</taxon>
        <taxon>Bacillota</taxon>
        <taxon>Clostridia</taxon>
        <taxon>Eubacteriales</taxon>
        <taxon>Eubacteriaceae</taxon>
        <taxon>Eubacterium</taxon>
    </lineage>
</organism>
<name>A0A6N3G5C0_EUBLI</name>
<gene>
    <name evidence="2" type="ORF">ELLFYP34_03709</name>
</gene>
<keyword evidence="1" id="KW-0472">Membrane</keyword>
<evidence type="ECO:0000313" key="2">
    <source>
        <dbReference type="EMBL" id="VYU59395.1"/>
    </source>
</evidence>
<evidence type="ECO:0000256" key="1">
    <source>
        <dbReference type="SAM" id="Phobius"/>
    </source>
</evidence>
<dbReference type="AlphaFoldDB" id="A0A6N3G5C0"/>
<feature type="transmembrane region" description="Helical" evidence="1">
    <location>
        <begin position="39"/>
        <end position="59"/>
    </location>
</feature>